<dbReference type="STRING" id="135826.KP77_05220"/>
<comment type="caution">
    <text evidence="1">The sequence shown here is derived from an EMBL/GenBank/DDBJ whole genome shotgun (WGS) entry which is preliminary data.</text>
</comment>
<organism evidence="1 2">
    <name type="scientific">Jeotgalibacillus alimentarius</name>
    <dbReference type="NCBI Taxonomy" id="135826"/>
    <lineage>
        <taxon>Bacteria</taxon>
        <taxon>Bacillati</taxon>
        <taxon>Bacillota</taxon>
        <taxon>Bacilli</taxon>
        <taxon>Bacillales</taxon>
        <taxon>Caryophanaceae</taxon>
        <taxon>Jeotgalibacillus</taxon>
    </lineage>
</organism>
<keyword evidence="2" id="KW-1185">Reference proteome</keyword>
<evidence type="ECO:0000313" key="1">
    <source>
        <dbReference type="EMBL" id="KIL53546.1"/>
    </source>
</evidence>
<gene>
    <name evidence="1" type="ORF">KP77_05220</name>
</gene>
<accession>A0A0C2WAF6</accession>
<dbReference type="Proteomes" id="UP000031950">
    <property type="component" value="Unassembled WGS sequence"/>
</dbReference>
<dbReference type="PATRIC" id="fig|135826.4.peg.519"/>
<sequence length="182" mass="20824">MNIIQRIYIISGPAGVGKSTTSKMLAESFEHSAYIEGDVINHMVVGGYLPPWESEASLELVWKNIADLSINFIEAGKNVVIDYVAFPEEVELFSQRVSSQMPDLEIMYVVLWADRDELLKRDAERIKDHQMGGRCLELVQEFEEKGLKQRYLYDTTHTELSNLDQIMKEIKSNSAFVYLSLL</sequence>
<proteinExistence type="predicted"/>
<name>A0A0C2WAF6_9BACL</name>
<dbReference type="AlphaFoldDB" id="A0A0C2WAF6"/>
<dbReference type="Pfam" id="PF13238">
    <property type="entry name" value="AAA_18"/>
    <property type="match status" value="1"/>
</dbReference>
<dbReference type="InterPro" id="IPR027417">
    <property type="entry name" value="P-loop_NTPase"/>
</dbReference>
<dbReference type="SUPFAM" id="SSF52540">
    <property type="entry name" value="P-loop containing nucleoside triphosphate hydrolases"/>
    <property type="match status" value="1"/>
</dbReference>
<protein>
    <recommendedName>
        <fullName evidence="3">Gluconokinase</fullName>
    </recommendedName>
</protein>
<evidence type="ECO:0000313" key="2">
    <source>
        <dbReference type="Proteomes" id="UP000031950"/>
    </source>
</evidence>
<evidence type="ECO:0008006" key="3">
    <source>
        <dbReference type="Google" id="ProtNLM"/>
    </source>
</evidence>
<reference evidence="1 2" key="1">
    <citation type="submission" date="2015-01" db="EMBL/GenBank/DDBJ databases">
        <title>Genome sequence of Jeotgalibacillus alimentarius.</title>
        <authorList>
            <person name="Goh K.M."/>
            <person name="Chan K.-G."/>
            <person name="Yaakop A.S."/>
            <person name="Ee R."/>
            <person name="Gan H.M."/>
            <person name="Chan C.S."/>
        </authorList>
    </citation>
    <scope>NUCLEOTIDE SEQUENCE [LARGE SCALE GENOMIC DNA]</scope>
    <source>
        <strain evidence="1 2">YKJ-13</strain>
    </source>
</reference>
<dbReference type="Gene3D" id="3.40.50.300">
    <property type="entry name" value="P-loop containing nucleotide triphosphate hydrolases"/>
    <property type="match status" value="1"/>
</dbReference>
<dbReference type="EMBL" id="JXRQ01000008">
    <property type="protein sequence ID" value="KIL53546.1"/>
    <property type="molecule type" value="Genomic_DNA"/>
</dbReference>